<dbReference type="Proteomes" id="UP000775500">
    <property type="component" value="Unassembled WGS sequence"/>
</dbReference>
<dbReference type="InterPro" id="IPR016977">
    <property type="entry name" value="ComGF"/>
</dbReference>
<keyword evidence="3" id="KW-1185">Reference proteome</keyword>
<name>A0ABS2FNJ1_9FIRM</name>
<dbReference type="Pfam" id="PF07963">
    <property type="entry name" value="N_methyl"/>
    <property type="match status" value="1"/>
</dbReference>
<dbReference type="Pfam" id="PF15980">
    <property type="entry name" value="ComGF"/>
    <property type="match status" value="1"/>
</dbReference>
<dbReference type="RefSeq" id="WP_204685813.1">
    <property type="nucleotide sequence ID" value="NZ_JACJLU010000005.1"/>
</dbReference>
<accession>A0ABS2FNJ1</accession>
<dbReference type="EMBL" id="JACJLU010000005">
    <property type="protein sequence ID" value="MBM6831586.1"/>
    <property type="molecule type" value="Genomic_DNA"/>
</dbReference>
<keyword evidence="1" id="KW-1133">Transmembrane helix</keyword>
<evidence type="ECO:0000256" key="1">
    <source>
        <dbReference type="SAM" id="Phobius"/>
    </source>
</evidence>
<proteinExistence type="predicted"/>
<feature type="transmembrane region" description="Helical" evidence="1">
    <location>
        <begin position="12"/>
        <end position="39"/>
    </location>
</feature>
<reference evidence="2 3" key="1">
    <citation type="journal article" date="2021" name="Sci. Rep.">
        <title>The distribution of antibiotic resistance genes in chicken gut microbiota commensals.</title>
        <authorList>
            <person name="Juricova H."/>
            <person name="Matiasovicova J."/>
            <person name="Kubasova T."/>
            <person name="Cejkova D."/>
            <person name="Rychlik I."/>
        </authorList>
    </citation>
    <scope>NUCLEOTIDE SEQUENCE [LARGE SCALE GENOMIC DNA]</scope>
    <source>
        <strain evidence="2 3">An423</strain>
    </source>
</reference>
<sequence length="130" mass="15396">MKRSIKNGFTLIEALLGLLISSIVCVLCVLFLQTAAYIIRFEPLHQEQMAILQLRQILACSRDIQVDAAKLTMIYRHDEIRIEQDKNRLVKRDGYEILMEGVDQIHFEEENKDIFIYWTKQGHHYKIQIY</sequence>
<organism evidence="2 3">
    <name type="scientific">Faecalicoccus acidiformans</name>
    <dbReference type="NCBI Taxonomy" id="915173"/>
    <lineage>
        <taxon>Bacteria</taxon>
        <taxon>Bacillati</taxon>
        <taxon>Bacillota</taxon>
        <taxon>Erysipelotrichia</taxon>
        <taxon>Erysipelotrichales</taxon>
        <taxon>Erysipelotrichaceae</taxon>
        <taxon>Faecalicoccus</taxon>
    </lineage>
</organism>
<keyword evidence="1" id="KW-0812">Transmembrane</keyword>
<evidence type="ECO:0000313" key="2">
    <source>
        <dbReference type="EMBL" id="MBM6831586.1"/>
    </source>
</evidence>
<comment type="caution">
    <text evidence="2">The sequence shown here is derived from an EMBL/GenBank/DDBJ whole genome shotgun (WGS) entry which is preliminary data.</text>
</comment>
<keyword evidence="1" id="KW-0472">Membrane</keyword>
<protein>
    <submittedName>
        <fullName evidence="2">Prepilin-type N-terminal cleavage/methylation domain-containing protein</fullName>
    </submittedName>
</protein>
<evidence type="ECO:0000313" key="3">
    <source>
        <dbReference type="Proteomes" id="UP000775500"/>
    </source>
</evidence>
<dbReference type="InterPro" id="IPR012902">
    <property type="entry name" value="N_methyl_site"/>
</dbReference>
<gene>
    <name evidence="2" type="ORF">H5982_05615</name>
</gene>